<keyword evidence="3" id="KW-0949">S-adenosyl-L-methionine</keyword>
<protein>
    <recommendedName>
        <fullName evidence="7">Radical SAM core domain-containing protein</fullName>
    </recommendedName>
</protein>
<dbReference type="InterPro" id="IPR007197">
    <property type="entry name" value="rSAM"/>
</dbReference>
<dbReference type="PROSITE" id="PS51918">
    <property type="entry name" value="RADICAL_SAM"/>
    <property type="match status" value="1"/>
</dbReference>
<dbReference type="SUPFAM" id="SSF102114">
    <property type="entry name" value="Radical SAM enzymes"/>
    <property type="match status" value="1"/>
</dbReference>
<keyword evidence="2" id="KW-0004">4Fe-4S</keyword>
<dbReference type="SFLD" id="SFLDS00029">
    <property type="entry name" value="Radical_SAM"/>
    <property type="match status" value="1"/>
</dbReference>
<dbReference type="InterPro" id="IPR058240">
    <property type="entry name" value="rSAM_sf"/>
</dbReference>
<proteinExistence type="predicted"/>
<dbReference type="GO" id="GO:0046872">
    <property type="term" value="F:metal ion binding"/>
    <property type="evidence" value="ECO:0007669"/>
    <property type="project" value="UniProtKB-KW"/>
</dbReference>
<dbReference type="Gene3D" id="3.80.30.20">
    <property type="entry name" value="tm_1862 like domain"/>
    <property type="match status" value="1"/>
</dbReference>
<dbReference type="SFLD" id="SFLDG01082">
    <property type="entry name" value="B12-binding_domain_containing"/>
    <property type="match status" value="1"/>
</dbReference>
<gene>
    <name evidence="8" type="primary">ytqA</name>
    <name evidence="8" type="ORF">PITCH_A350064</name>
</gene>
<keyword evidence="5" id="KW-0408">Iron</keyword>
<dbReference type="InterPro" id="IPR005911">
    <property type="entry name" value="YhcC-like"/>
</dbReference>
<dbReference type="GO" id="GO:0051539">
    <property type="term" value="F:4 iron, 4 sulfur cluster binding"/>
    <property type="evidence" value="ECO:0007669"/>
    <property type="project" value="UniProtKB-KW"/>
</dbReference>
<dbReference type="Pfam" id="PF16199">
    <property type="entry name" value="Radical_SAM_C"/>
    <property type="match status" value="1"/>
</dbReference>
<evidence type="ECO:0000256" key="2">
    <source>
        <dbReference type="ARBA" id="ARBA00022485"/>
    </source>
</evidence>
<dbReference type="SMART" id="SM00729">
    <property type="entry name" value="Elp3"/>
    <property type="match status" value="1"/>
</dbReference>
<evidence type="ECO:0000256" key="5">
    <source>
        <dbReference type="ARBA" id="ARBA00023004"/>
    </source>
</evidence>
<dbReference type="SFLD" id="SFLDG01091">
    <property type="entry name" value="uncharacterized_CHP01210-like"/>
    <property type="match status" value="1"/>
</dbReference>
<reference evidence="8" key="1">
    <citation type="submission" date="2018-01" db="EMBL/GenBank/DDBJ databases">
        <authorList>
            <person name="Regsiter A."/>
            <person name="William W."/>
        </authorList>
    </citation>
    <scope>NUCLEOTIDE SEQUENCE</scope>
    <source>
        <strain evidence="8">TRIP AH-1</strain>
    </source>
</reference>
<dbReference type="PANTHER" id="PTHR11135">
    <property type="entry name" value="HISTONE ACETYLTRANSFERASE-RELATED"/>
    <property type="match status" value="1"/>
</dbReference>
<evidence type="ECO:0000256" key="4">
    <source>
        <dbReference type="ARBA" id="ARBA00022723"/>
    </source>
</evidence>
<dbReference type="Pfam" id="PF04055">
    <property type="entry name" value="Radical_SAM"/>
    <property type="match status" value="1"/>
</dbReference>
<keyword evidence="4" id="KW-0479">Metal-binding</keyword>
<organism evidence="8">
    <name type="scientific">uncultured Desulfobacterium sp</name>
    <dbReference type="NCBI Taxonomy" id="201089"/>
    <lineage>
        <taxon>Bacteria</taxon>
        <taxon>Pseudomonadati</taxon>
        <taxon>Thermodesulfobacteriota</taxon>
        <taxon>Desulfobacteria</taxon>
        <taxon>Desulfobacterales</taxon>
        <taxon>Desulfobacteriaceae</taxon>
        <taxon>Desulfobacterium</taxon>
        <taxon>environmental samples</taxon>
    </lineage>
</organism>
<dbReference type="GO" id="GO:0003824">
    <property type="term" value="F:catalytic activity"/>
    <property type="evidence" value="ECO:0007669"/>
    <property type="project" value="InterPro"/>
</dbReference>
<evidence type="ECO:0000313" key="8">
    <source>
        <dbReference type="EMBL" id="SPD74855.1"/>
    </source>
</evidence>
<feature type="domain" description="Radical SAM core" evidence="7">
    <location>
        <begin position="37"/>
        <end position="278"/>
    </location>
</feature>
<name>A0A445MZG7_9BACT</name>
<evidence type="ECO:0000256" key="1">
    <source>
        <dbReference type="ARBA" id="ARBA00001966"/>
    </source>
</evidence>
<comment type="cofactor">
    <cofactor evidence="1">
        <name>[4Fe-4S] cluster</name>
        <dbReference type="ChEBI" id="CHEBI:49883"/>
    </cofactor>
</comment>
<dbReference type="NCBIfam" id="TIGR01212">
    <property type="entry name" value="TIGR01212 family radical SAM protein"/>
    <property type="match status" value="1"/>
</dbReference>
<dbReference type="PANTHER" id="PTHR11135:SF1">
    <property type="entry name" value="PROTEIN YHCC"/>
    <property type="match status" value="1"/>
</dbReference>
<dbReference type="InterPro" id="IPR023404">
    <property type="entry name" value="rSAM_horseshoe"/>
</dbReference>
<evidence type="ECO:0000259" key="7">
    <source>
        <dbReference type="PROSITE" id="PS51918"/>
    </source>
</evidence>
<sequence>MTFIILIFSQEQTCIILKRAGTSLNRYRDYNTYLREIFVERVQKITLDAGLGCPNRDGTISRNGCIYCDARGSGTGAMIHCGTSITDQITGARTYLAKRFKAKKFIAYFQSFSNTYAPIPKLQALYDQALLQEDMVGLSVATRPDCVDRDVLSLIASYKDKYLVWIEYGLQSAHDNTLRLINRGHDVACFERSVLLTHEYGINICVHVILGLPEETRQMMLDTARFLARLPVQGVKIHMLYVVKGSRLAELYSRGEVHCLERDEYVELVADFLELLPSDMVIQRLTGDPVKSELIAPSWASEKTKNLNMIRETLDRRNTCQGRLGGLSKHT</sequence>
<evidence type="ECO:0000256" key="6">
    <source>
        <dbReference type="ARBA" id="ARBA00023014"/>
    </source>
</evidence>
<dbReference type="AlphaFoldDB" id="A0A445MZG7"/>
<dbReference type="InterPro" id="IPR006638">
    <property type="entry name" value="Elp3/MiaA/NifB-like_rSAM"/>
</dbReference>
<dbReference type="InterPro" id="IPR039661">
    <property type="entry name" value="ELP3"/>
</dbReference>
<evidence type="ECO:0000256" key="3">
    <source>
        <dbReference type="ARBA" id="ARBA00022691"/>
    </source>
</evidence>
<accession>A0A445MZG7</accession>
<dbReference type="EMBL" id="OJIN01000176">
    <property type="protein sequence ID" value="SPD74855.1"/>
    <property type="molecule type" value="Genomic_DNA"/>
</dbReference>
<keyword evidence="6" id="KW-0411">Iron-sulfur</keyword>
<dbReference type="SFLD" id="SFLDG01086">
    <property type="entry name" value="elongater_protein-like"/>
    <property type="match status" value="1"/>
</dbReference>
<dbReference type="InterPro" id="IPR032432">
    <property type="entry name" value="Radical_SAM_C"/>
</dbReference>